<dbReference type="Proteomes" id="UP000030758">
    <property type="component" value="Unassembled WGS sequence"/>
</dbReference>
<evidence type="ECO:0000256" key="10">
    <source>
        <dbReference type="ARBA" id="ARBA00035515"/>
    </source>
</evidence>
<dbReference type="InterPro" id="IPR001648">
    <property type="entry name" value="Ribosomal_bS18"/>
</dbReference>
<keyword evidence="5" id="KW-0689">Ribosomal protein</keyword>
<reference evidence="11 13" key="1">
    <citation type="journal article" date="2014" name="Nat. Genet.">
        <title>Genome and transcriptome of the porcine whipworm Trichuris suis.</title>
        <authorList>
            <person name="Jex A.R."/>
            <person name="Nejsum P."/>
            <person name="Schwarz E.M."/>
            <person name="Hu L."/>
            <person name="Young N.D."/>
            <person name="Hall R.S."/>
            <person name="Korhonen P.K."/>
            <person name="Liao S."/>
            <person name="Thamsborg S."/>
            <person name="Xia J."/>
            <person name="Xu P."/>
            <person name="Wang S."/>
            <person name="Scheerlinck J.P."/>
            <person name="Hofmann A."/>
            <person name="Sternberg P.W."/>
            <person name="Wang J."/>
            <person name="Gasser R.B."/>
        </authorList>
    </citation>
    <scope>NUCLEOTIDE SEQUENCE [LARGE SCALE GENOMIC DNA]</scope>
    <source>
        <strain evidence="12">DCEP-RM93F</strain>
        <strain evidence="11">DCEP-RM93M</strain>
    </source>
</reference>
<dbReference type="GO" id="GO:1990904">
    <property type="term" value="C:ribonucleoprotein complex"/>
    <property type="evidence" value="ECO:0007669"/>
    <property type="project" value="UniProtKB-KW"/>
</dbReference>
<keyword evidence="6" id="KW-0496">Mitochondrion</keyword>
<dbReference type="EMBL" id="KL367476">
    <property type="protein sequence ID" value="KFD72746.1"/>
    <property type="molecule type" value="Genomic_DNA"/>
</dbReference>
<evidence type="ECO:0000256" key="7">
    <source>
        <dbReference type="ARBA" id="ARBA00023274"/>
    </source>
</evidence>
<dbReference type="Gene3D" id="4.10.640.10">
    <property type="entry name" value="Ribosomal protein S18"/>
    <property type="match status" value="1"/>
</dbReference>
<comment type="similarity">
    <text evidence="2">Belongs to the bacterial ribosomal protein bS18 family. Mitochondrion-specific ribosomal protein mS40 subfamily.</text>
</comment>
<evidence type="ECO:0000256" key="4">
    <source>
        <dbReference type="ARBA" id="ARBA00022946"/>
    </source>
</evidence>
<evidence type="ECO:0000256" key="3">
    <source>
        <dbReference type="ARBA" id="ARBA00022553"/>
    </source>
</evidence>
<proteinExistence type="inferred from homology"/>
<gene>
    <name evidence="11" type="ORF">M513_01869</name>
    <name evidence="12" type="ORF">M514_01869</name>
</gene>
<evidence type="ECO:0000313" key="11">
    <source>
        <dbReference type="EMBL" id="KFD57358.1"/>
    </source>
</evidence>
<organism evidence="11 13">
    <name type="scientific">Trichuris suis</name>
    <name type="common">pig whipworm</name>
    <dbReference type="NCBI Taxonomy" id="68888"/>
    <lineage>
        <taxon>Eukaryota</taxon>
        <taxon>Metazoa</taxon>
        <taxon>Ecdysozoa</taxon>
        <taxon>Nematoda</taxon>
        <taxon>Enoplea</taxon>
        <taxon>Dorylaimia</taxon>
        <taxon>Trichinellida</taxon>
        <taxon>Trichuridae</taxon>
        <taxon>Trichuris</taxon>
    </lineage>
</organism>
<dbReference type="EMBL" id="KL363189">
    <property type="protein sequence ID" value="KFD57358.1"/>
    <property type="molecule type" value="Genomic_DNA"/>
</dbReference>
<dbReference type="GO" id="GO:0005840">
    <property type="term" value="C:ribosome"/>
    <property type="evidence" value="ECO:0007669"/>
    <property type="project" value="UniProtKB-KW"/>
</dbReference>
<dbReference type="InterPro" id="IPR036870">
    <property type="entry name" value="Ribosomal_bS18_sf"/>
</dbReference>
<comment type="subcellular location">
    <subcellularLocation>
        <location evidence="1">Mitochondrion</location>
    </subcellularLocation>
</comment>
<keyword evidence="13" id="KW-1185">Reference proteome</keyword>
<keyword evidence="7" id="KW-0687">Ribonucleoprotein</keyword>
<dbReference type="Pfam" id="PF01084">
    <property type="entry name" value="Ribosomal_S18"/>
    <property type="match status" value="1"/>
</dbReference>
<evidence type="ECO:0000256" key="2">
    <source>
        <dbReference type="ARBA" id="ARBA00006136"/>
    </source>
</evidence>
<protein>
    <recommendedName>
        <fullName evidence="9">Small ribosomal subunit protein mS40</fullName>
    </recommendedName>
    <alternativeName>
        <fullName evidence="8">28S ribosomal protein S18-2, mitochondrial</fullName>
    </alternativeName>
    <alternativeName>
        <fullName evidence="10">28S ribosomal protein S18b, mitochondrial</fullName>
    </alternativeName>
</protein>
<keyword evidence="3" id="KW-0597">Phosphoprotein</keyword>
<keyword evidence="4" id="KW-0809">Transit peptide</keyword>
<sequence>MNSKEKRSLAYLLQLCGYDFGALFCDHPIQLSLISSATTEEQTQSEDAAIDPNDLGTNLVAKRKGLLRPIHSWSTSVRYLDSDTYKQTYGNSRVWELYRRNFKGPMHMPPRTRNNCVNPDGRFKTNFPCPICRDEYLVVDYRNVKLLEQFIIPQTGDVVECRKCSVCEVQYLRICVEIQKAKDRGYITFTVPFRKYDYSSYYPWWPSENKCESVEDEEEFDMLERRSPYKIYPVHHPDTFPDSMRPGLNPFKVAPYRRSKR</sequence>
<evidence type="ECO:0000256" key="8">
    <source>
        <dbReference type="ARBA" id="ARBA00032055"/>
    </source>
</evidence>
<evidence type="ECO:0000313" key="13">
    <source>
        <dbReference type="Proteomes" id="UP000030764"/>
    </source>
</evidence>
<dbReference type="AlphaFoldDB" id="A0A085MJG2"/>
<dbReference type="SUPFAM" id="SSF46911">
    <property type="entry name" value="Ribosomal protein S18"/>
    <property type="match status" value="1"/>
</dbReference>
<dbReference type="GO" id="GO:0003735">
    <property type="term" value="F:structural constituent of ribosome"/>
    <property type="evidence" value="ECO:0007669"/>
    <property type="project" value="InterPro"/>
</dbReference>
<dbReference type="GO" id="GO:0032543">
    <property type="term" value="P:mitochondrial translation"/>
    <property type="evidence" value="ECO:0007669"/>
    <property type="project" value="InterPro"/>
</dbReference>
<dbReference type="InterPro" id="IPR040054">
    <property type="entry name" value="MRPS18B"/>
</dbReference>
<name>A0A085MJG2_9BILA</name>
<dbReference type="GO" id="GO:0005739">
    <property type="term" value="C:mitochondrion"/>
    <property type="evidence" value="ECO:0007669"/>
    <property type="project" value="UniProtKB-SubCell"/>
</dbReference>
<evidence type="ECO:0000256" key="9">
    <source>
        <dbReference type="ARBA" id="ARBA00035130"/>
    </source>
</evidence>
<accession>A0A085MJG2</accession>
<dbReference type="PANTHER" id="PTHR13329">
    <property type="entry name" value="MITOCHONDRIAL RIBOSOMAL PROTEIN S18B"/>
    <property type="match status" value="1"/>
</dbReference>
<evidence type="ECO:0000256" key="5">
    <source>
        <dbReference type="ARBA" id="ARBA00022980"/>
    </source>
</evidence>
<dbReference type="Proteomes" id="UP000030764">
    <property type="component" value="Unassembled WGS sequence"/>
</dbReference>
<dbReference type="PANTHER" id="PTHR13329:SF2">
    <property type="entry name" value="SMALL RIBOSOMAL SUBUNIT PROTEIN MS40"/>
    <property type="match status" value="1"/>
</dbReference>
<evidence type="ECO:0000256" key="6">
    <source>
        <dbReference type="ARBA" id="ARBA00023128"/>
    </source>
</evidence>
<evidence type="ECO:0000313" key="12">
    <source>
        <dbReference type="EMBL" id="KFD72746.1"/>
    </source>
</evidence>
<evidence type="ECO:0000256" key="1">
    <source>
        <dbReference type="ARBA" id="ARBA00004173"/>
    </source>
</evidence>